<protein>
    <submittedName>
        <fullName evidence="2">Uncharacterized protein</fullName>
    </submittedName>
</protein>
<organism evidence="2 3">
    <name type="scientific">Larinioides sclopetarius</name>
    <dbReference type="NCBI Taxonomy" id="280406"/>
    <lineage>
        <taxon>Eukaryota</taxon>
        <taxon>Metazoa</taxon>
        <taxon>Ecdysozoa</taxon>
        <taxon>Arthropoda</taxon>
        <taxon>Chelicerata</taxon>
        <taxon>Arachnida</taxon>
        <taxon>Araneae</taxon>
        <taxon>Araneomorphae</taxon>
        <taxon>Entelegynae</taxon>
        <taxon>Araneoidea</taxon>
        <taxon>Araneidae</taxon>
        <taxon>Larinioides</taxon>
    </lineage>
</organism>
<keyword evidence="3" id="KW-1185">Reference proteome</keyword>
<reference evidence="2 3" key="1">
    <citation type="submission" date="2024-04" db="EMBL/GenBank/DDBJ databases">
        <authorList>
            <person name="Rising A."/>
            <person name="Reimegard J."/>
            <person name="Sonavane S."/>
            <person name="Akerstrom W."/>
            <person name="Nylinder S."/>
            <person name="Hedman E."/>
            <person name="Kallberg Y."/>
        </authorList>
    </citation>
    <scope>NUCLEOTIDE SEQUENCE [LARGE SCALE GENOMIC DNA]</scope>
</reference>
<comment type="caution">
    <text evidence="2">The sequence shown here is derived from an EMBL/GenBank/DDBJ whole genome shotgun (WGS) entry which is preliminary data.</text>
</comment>
<gene>
    <name evidence="2" type="ORF">LARSCL_LOCUS11592</name>
</gene>
<keyword evidence="1" id="KW-0472">Membrane</keyword>
<evidence type="ECO:0000313" key="3">
    <source>
        <dbReference type="Proteomes" id="UP001497382"/>
    </source>
</evidence>
<evidence type="ECO:0000313" key="2">
    <source>
        <dbReference type="EMBL" id="CAL1281486.1"/>
    </source>
</evidence>
<name>A0AAV2ABW5_9ARAC</name>
<feature type="transmembrane region" description="Helical" evidence="1">
    <location>
        <begin position="82"/>
        <end position="107"/>
    </location>
</feature>
<dbReference type="EMBL" id="CAXIEN010000145">
    <property type="protein sequence ID" value="CAL1281486.1"/>
    <property type="molecule type" value="Genomic_DNA"/>
</dbReference>
<evidence type="ECO:0000256" key="1">
    <source>
        <dbReference type="SAM" id="Phobius"/>
    </source>
</evidence>
<dbReference type="Proteomes" id="UP001497382">
    <property type="component" value="Unassembled WGS sequence"/>
</dbReference>
<feature type="transmembrane region" description="Helical" evidence="1">
    <location>
        <begin position="119"/>
        <end position="143"/>
    </location>
</feature>
<accession>A0AAV2ABW5</accession>
<feature type="transmembrane region" description="Helical" evidence="1">
    <location>
        <begin position="43"/>
        <end position="62"/>
    </location>
</feature>
<dbReference type="AlphaFoldDB" id="A0AAV2ABW5"/>
<feature type="transmembrane region" description="Helical" evidence="1">
    <location>
        <begin position="155"/>
        <end position="179"/>
    </location>
</feature>
<proteinExistence type="predicted"/>
<sequence>MIYRTIINPSYQALSPSPGKDCTEISSPSCIALQKANSLTDSLGIGVMGVMCELSFLVSWLMKCETQDVPGFMSIRSENYGLGLGVCGMDVSIVGFGGVGYGCVSIVGFGGVGYGCVSIVGLGGVGYGCVSIVGLGGVGYGCVSIVGLGGVGYGCVSIVGLGGVGYGCVSIVGLGGVGYG</sequence>
<keyword evidence="1" id="KW-0812">Transmembrane</keyword>
<keyword evidence="1" id="KW-1133">Transmembrane helix</keyword>